<evidence type="ECO:0000313" key="2">
    <source>
        <dbReference type="EMBL" id="KKN73049.1"/>
    </source>
</evidence>
<dbReference type="Gene3D" id="3.40.50.1820">
    <property type="entry name" value="alpha/beta hydrolase"/>
    <property type="match status" value="1"/>
</dbReference>
<name>A0A0F9T1E0_9ZZZZ</name>
<protein>
    <recommendedName>
        <fullName evidence="1">Serine aminopeptidase S33 domain-containing protein</fullName>
    </recommendedName>
</protein>
<proteinExistence type="predicted"/>
<dbReference type="InterPro" id="IPR022742">
    <property type="entry name" value="Hydrolase_4"/>
</dbReference>
<evidence type="ECO:0000259" key="1">
    <source>
        <dbReference type="Pfam" id="PF12146"/>
    </source>
</evidence>
<feature type="domain" description="Serine aminopeptidase S33" evidence="1">
    <location>
        <begin position="39"/>
        <end position="148"/>
    </location>
</feature>
<dbReference type="EMBL" id="LAZR01000351">
    <property type="protein sequence ID" value="KKN73049.1"/>
    <property type="molecule type" value="Genomic_DNA"/>
</dbReference>
<reference evidence="2" key="1">
    <citation type="journal article" date="2015" name="Nature">
        <title>Complex archaea that bridge the gap between prokaryotes and eukaryotes.</title>
        <authorList>
            <person name="Spang A."/>
            <person name="Saw J.H."/>
            <person name="Jorgensen S.L."/>
            <person name="Zaremba-Niedzwiedzka K."/>
            <person name="Martijn J."/>
            <person name="Lind A.E."/>
            <person name="van Eijk R."/>
            <person name="Schleper C."/>
            <person name="Guy L."/>
            <person name="Ettema T.J."/>
        </authorList>
    </citation>
    <scope>NUCLEOTIDE SEQUENCE</scope>
</reference>
<comment type="caution">
    <text evidence="2">The sequence shown here is derived from an EMBL/GenBank/DDBJ whole genome shotgun (WGS) entry which is preliminary data.</text>
</comment>
<dbReference type="Pfam" id="PF12146">
    <property type="entry name" value="Hydrolase_4"/>
    <property type="match status" value="1"/>
</dbReference>
<dbReference type="AlphaFoldDB" id="A0A0F9T1E0"/>
<accession>A0A0F9T1E0</accession>
<gene>
    <name evidence="2" type="ORF">LCGC14_0404840</name>
</gene>
<sequence>MTQLITENIDIPVNSNNFNLKTSIYYTSKTPAKAPFLLNLPGFMNHRGNYLVQFFTEKFANAGYYVLSYDYRGHGETKKQTDLRWDKMVTQIFTDIHIVLEWIIQNQANRLLKNKIALFGRSLGGAIILSHGFIDERAKLLIALSTRYNYNTIRGRYQTFEDQEGEEIIRKISPKSFLRKDPMNNERILIAHCKDDDTVPFENFLQIKNHLGLNDENAIEFDSGGHTFSGKREEIFKYSLEFLKRL</sequence>
<dbReference type="InterPro" id="IPR029058">
    <property type="entry name" value="AB_hydrolase_fold"/>
</dbReference>
<organism evidence="2">
    <name type="scientific">marine sediment metagenome</name>
    <dbReference type="NCBI Taxonomy" id="412755"/>
    <lineage>
        <taxon>unclassified sequences</taxon>
        <taxon>metagenomes</taxon>
        <taxon>ecological metagenomes</taxon>
    </lineage>
</organism>
<dbReference type="SUPFAM" id="SSF53474">
    <property type="entry name" value="alpha/beta-Hydrolases"/>
    <property type="match status" value="1"/>
</dbReference>